<keyword evidence="2" id="KW-1185">Reference proteome</keyword>
<organism evidence="1 2">
    <name type="scientific">Aulographum hederae CBS 113979</name>
    <dbReference type="NCBI Taxonomy" id="1176131"/>
    <lineage>
        <taxon>Eukaryota</taxon>
        <taxon>Fungi</taxon>
        <taxon>Dikarya</taxon>
        <taxon>Ascomycota</taxon>
        <taxon>Pezizomycotina</taxon>
        <taxon>Dothideomycetes</taxon>
        <taxon>Pleosporomycetidae</taxon>
        <taxon>Aulographales</taxon>
        <taxon>Aulographaceae</taxon>
    </lineage>
</organism>
<name>A0A6G1H6D0_9PEZI</name>
<sequence>MDRFLEGFRHRLRMRIWISTLPSDKPPLSRYIWDESVGFVSCCFYQTVEVSMNTFVLGSISLRILLYLMRDSSPSRALRKCTTAVNGHDNCPNVLLFCLASSYVAGGVARLKAHRRFEVGRIHHREIRNTVSYSVCEFGAAAVLSYRVGENIFASGHPVEFIE</sequence>
<evidence type="ECO:0000313" key="2">
    <source>
        <dbReference type="Proteomes" id="UP000800041"/>
    </source>
</evidence>
<accession>A0A6G1H6D0</accession>
<dbReference type="EMBL" id="ML977148">
    <property type="protein sequence ID" value="KAF1988607.1"/>
    <property type="molecule type" value="Genomic_DNA"/>
</dbReference>
<gene>
    <name evidence="1" type="ORF">K402DRAFT_27437</name>
</gene>
<reference evidence="1" key="1">
    <citation type="journal article" date="2020" name="Stud. Mycol.">
        <title>101 Dothideomycetes genomes: a test case for predicting lifestyles and emergence of pathogens.</title>
        <authorList>
            <person name="Haridas S."/>
            <person name="Albert R."/>
            <person name="Binder M."/>
            <person name="Bloem J."/>
            <person name="Labutti K."/>
            <person name="Salamov A."/>
            <person name="Andreopoulos B."/>
            <person name="Baker S."/>
            <person name="Barry K."/>
            <person name="Bills G."/>
            <person name="Bluhm B."/>
            <person name="Cannon C."/>
            <person name="Castanera R."/>
            <person name="Culley D."/>
            <person name="Daum C."/>
            <person name="Ezra D."/>
            <person name="Gonzalez J."/>
            <person name="Henrissat B."/>
            <person name="Kuo A."/>
            <person name="Liang C."/>
            <person name="Lipzen A."/>
            <person name="Lutzoni F."/>
            <person name="Magnuson J."/>
            <person name="Mondo S."/>
            <person name="Nolan M."/>
            <person name="Ohm R."/>
            <person name="Pangilinan J."/>
            <person name="Park H.-J."/>
            <person name="Ramirez L."/>
            <person name="Alfaro M."/>
            <person name="Sun H."/>
            <person name="Tritt A."/>
            <person name="Yoshinaga Y."/>
            <person name="Zwiers L.-H."/>
            <person name="Turgeon B."/>
            <person name="Goodwin S."/>
            <person name="Spatafora J."/>
            <person name="Crous P."/>
            <person name="Grigoriev I."/>
        </authorList>
    </citation>
    <scope>NUCLEOTIDE SEQUENCE</scope>
    <source>
        <strain evidence="1">CBS 113979</strain>
    </source>
</reference>
<protein>
    <submittedName>
        <fullName evidence="1">Uncharacterized protein</fullName>
    </submittedName>
</protein>
<evidence type="ECO:0000313" key="1">
    <source>
        <dbReference type="EMBL" id="KAF1988607.1"/>
    </source>
</evidence>
<dbReference type="Proteomes" id="UP000800041">
    <property type="component" value="Unassembled WGS sequence"/>
</dbReference>
<proteinExistence type="predicted"/>
<dbReference type="AlphaFoldDB" id="A0A6G1H6D0"/>